<feature type="non-terminal residue" evidence="7">
    <location>
        <position position="134"/>
    </location>
</feature>
<dbReference type="EMBL" id="KV454307">
    <property type="protein sequence ID" value="ODQ68916.1"/>
    <property type="molecule type" value="Genomic_DNA"/>
</dbReference>
<reference evidence="7 8" key="1">
    <citation type="journal article" date="2016" name="Proc. Natl. Acad. Sci. U.S.A.">
        <title>Comparative genomics of biotechnologically important yeasts.</title>
        <authorList>
            <person name="Riley R."/>
            <person name="Haridas S."/>
            <person name="Wolfe K.H."/>
            <person name="Lopes M.R."/>
            <person name="Hittinger C.T."/>
            <person name="Goeker M."/>
            <person name="Salamov A.A."/>
            <person name="Wisecaver J.H."/>
            <person name="Long T.M."/>
            <person name="Calvey C.H."/>
            <person name="Aerts A.L."/>
            <person name="Barry K.W."/>
            <person name="Choi C."/>
            <person name="Clum A."/>
            <person name="Coughlan A.Y."/>
            <person name="Deshpande S."/>
            <person name="Douglass A.P."/>
            <person name="Hanson S.J."/>
            <person name="Klenk H.-P."/>
            <person name="LaButti K.M."/>
            <person name="Lapidus A."/>
            <person name="Lindquist E.A."/>
            <person name="Lipzen A.M."/>
            <person name="Meier-Kolthoff J.P."/>
            <person name="Ohm R.A."/>
            <person name="Otillar R.P."/>
            <person name="Pangilinan J.L."/>
            <person name="Peng Y."/>
            <person name="Rokas A."/>
            <person name="Rosa C.A."/>
            <person name="Scheuner C."/>
            <person name="Sibirny A.A."/>
            <person name="Slot J.C."/>
            <person name="Stielow J.B."/>
            <person name="Sun H."/>
            <person name="Kurtzman C.P."/>
            <person name="Blackwell M."/>
            <person name="Grigoriev I.V."/>
            <person name="Jeffries T.W."/>
        </authorList>
    </citation>
    <scope>NUCLEOTIDE SEQUENCE [LARGE SCALE GENOMIC DNA]</scope>
    <source>
        <strain evidence="7 8">NRRL Y-11557</strain>
    </source>
</reference>
<dbReference type="GO" id="GO:0032126">
    <property type="term" value="C:eisosome"/>
    <property type="evidence" value="ECO:0007669"/>
    <property type="project" value="TreeGrafter"/>
</dbReference>
<sequence length="134" mass="14369">LRSLLFAFLAITLGLTGSLIAGQNFVTPQVNFMMFASVFGLVFGAFYGFISLFVTGIAFPFALAIVDFLVTVFAFAGATALAVVIRVHSCTNHAYLDSNKVAQGSTSRCRKAQADTSFMYFAFIVALISLVLSI</sequence>
<dbReference type="PANTHER" id="PTHR28165:SF1">
    <property type="entry name" value="NON-CLASSICAL EXPORT PROTEIN 2-RELATED"/>
    <property type="match status" value="1"/>
</dbReference>
<accession>A0A1E3PU16</accession>
<evidence type="ECO:0000259" key="6">
    <source>
        <dbReference type="Pfam" id="PF01284"/>
    </source>
</evidence>
<keyword evidence="8" id="KW-1185">Reference proteome</keyword>
<dbReference type="InterPro" id="IPR052649">
    <property type="entry name" value="NCE102-like"/>
</dbReference>
<dbReference type="InterPro" id="IPR008253">
    <property type="entry name" value="Marvel"/>
</dbReference>
<dbReference type="Pfam" id="PF01284">
    <property type="entry name" value="MARVEL"/>
    <property type="match status" value="1"/>
</dbReference>
<feature type="non-terminal residue" evidence="7">
    <location>
        <position position="1"/>
    </location>
</feature>
<feature type="domain" description="MARVEL" evidence="6">
    <location>
        <begin position="1"/>
        <end position="132"/>
    </location>
</feature>
<protein>
    <recommendedName>
        <fullName evidence="6">MARVEL domain-containing protein</fullName>
    </recommendedName>
</protein>
<name>A0A1E3PU16_LIPST</name>
<evidence type="ECO:0000313" key="8">
    <source>
        <dbReference type="Proteomes" id="UP000094385"/>
    </source>
</evidence>
<feature type="transmembrane region" description="Helical" evidence="5">
    <location>
        <begin position="117"/>
        <end position="133"/>
    </location>
</feature>
<dbReference type="OrthoDB" id="5423111at2759"/>
<dbReference type="GO" id="GO:0070941">
    <property type="term" value="P:eisosome assembly"/>
    <property type="evidence" value="ECO:0007669"/>
    <property type="project" value="TreeGrafter"/>
</dbReference>
<dbReference type="AlphaFoldDB" id="A0A1E3PU16"/>
<evidence type="ECO:0000256" key="3">
    <source>
        <dbReference type="ARBA" id="ARBA00022989"/>
    </source>
</evidence>
<keyword evidence="3 5" id="KW-1133">Transmembrane helix</keyword>
<evidence type="ECO:0000313" key="7">
    <source>
        <dbReference type="EMBL" id="ODQ68916.1"/>
    </source>
</evidence>
<dbReference type="Proteomes" id="UP000094385">
    <property type="component" value="Unassembled WGS sequence"/>
</dbReference>
<dbReference type="PANTHER" id="PTHR28165">
    <property type="entry name" value="NON-CLASSICAL EXPORT PROTEIN 2-RELATED"/>
    <property type="match status" value="1"/>
</dbReference>
<evidence type="ECO:0000256" key="5">
    <source>
        <dbReference type="SAM" id="Phobius"/>
    </source>
</evidence>
<keyword evidence="2 5" id="KW-0812">Transmembrane</keyword>
<evidence type="ECO:0000256" key="4">
    <source>
        <dbReference type="ARBA" id="ARBA00023136"/>
    </source>
</evidence>
<proteinExistence type="predicted"/>
<dbReference type="GO" id="GO:0005886">
    <property type="term" value="C:plasma membrane"/>
    <property type="evidence" value="ECO:0007669"/>
    <property type="project" value="TreeGrafter"/>
</dbReference>
<keyword evidence="4 5" id="KW-0472">Membrane</keyword>
<comment type="subcellular location">
    <subcellularLocation>
        <location evidence="1">Membrane</location>
        <topology evidence="1">Multi-pass membrane protein</topology>
    </subcellularLocation>
</comment>
<evidence type="ECO:0000256" key="1">
    <source>
        <dbReference type="ARBA" id="ARBA00004141"/>
    </source>
</evidence>
<feature type="transmembrane region" description="Helical" evidence="5">
    <location>
        <begin position="32"/>
        <end position="54"/>
    </location>
</feature>
<feature type="transmembrane region" description="Helical" evidence="5">
    <location>
        <begin position="61"/>
        <end position="85"/>
    </location>
</feature>
<organism evidence="7 8">
    <name type="scientific">Lipomyces starkeyi NRRL Y-11557</name>
    <dbReference type="NCBI Taxonomy" id="675824"/>
    <lineage>
        <taxon>Eukaryota</taxon>
        <taxon>Fungi</taxon>
        <taxon>Dikarya</taxon>
        <taxon>Ascomycota</taxon>
        <taxon>Saccharomycotina</taxon>
        <taxon>Lipomycetes</taxon>
        <taxon>Lipomycetales</taxon>
        <taxon>Lipomycetaceae</taxon>
        <taxon>Lipomyces</taxon>
    </lineage>
</organism>
<dbReference type="GO" id="GO:0072659">
    <property type="term" value="P:protein localization to plasma membrane"/>
    <property type="evidence" value="ECO:0007669"/>
    <property type="project" value="TreeGrafter"/>
</dbReference>
<evidence type="ECO:0000256" key="2">
    <source>
        <dbReference type="ARBA" id="ARBA00022692"/>
    </source>
</evidence>
<gene>
    <name evidence="7" type="ORF">LIPSTDRAFT_31235</name>
</gene>